<dbReference type="RefSeq" id="WP_069853691.1">
    <property type="nucleotide sequence ID" value="NZ_CP014859.1"/>
</dbReference>
<dbReference type="Proteomes" id="UP000095210">
    <property type="component" value="Chromosome"/>
</dbReference>
<sequence length="140" mass="15575">MTDTVENPSLAEVLVQLSHLVDRIFLEVSRSRGLTPAQTNLLCILRAGPIGMSDLSRVLHLEKSSLTGLVDRVERRGLVARIRDTHDRRVFQIELTAQGRRVATEAHHAVTDQLERLAQDIPSTDRNLLITALGRLLPTA</sequence>
<evidence type="ECO:0000313" key="2">
    <source>
        <dbReference type="EMBL" id="AOS63625.1"/>
    </source>
</evidence>
<gene>
    <name evidence="2" type="ORF">TL08_14055</name>
</gene>
<dbReference type="Gene3D" id="1.10.10.10">
    <property type="entry name" value="Winged helix-like DNA-binding domain superfamily/Winged helix DNA-binding domain"/>
    <property type="match status" value="1"/>
</dbReference>
<dbReference type="AlphaFoldDB" id="A0AAC9HQM5"/>
<dbReference type="InterPro" id="IPR000835">
    <property type="entry name" value="HTH_MarR-typ"/>
</dbReference>
<evidence type="ECO:0000259" key="1">
    <source>
        <dbReference type="PROSITE" id="PS50995"/>
    </source>
</evidence>
<dbReference type="InterPro" id="IPR036388">
    <property type="entry name" value="WH-like_DNA-bd_sf"/>
</dbReference>
<organism evidence="2 3">
    <name type="scientific">Actinoalloteichus hymeniacidonis</name>
    <dbReference type="NCBI Taxonomy" id="340345"/>
    <lineage>
        <taxon>Bacteria</taxon>
        <taxon>Bacillati</taxon>
        <taxon>Actinomycetota</taxon>
        <taxon>Actinomycetes</taxon>
        <taxon>Pseudonocardiales</taxon>
        <taxon>Pseudonocardiaceae</taxon>
        <taxon>Actinoalloteichus</taxon>
    </lineage>
</organism>
<protein>
    <submittedName>
        <fullName evidence="2">Transcriptional regulator</fullName>
    </submittedName>
</protein>
<dbReference type="PANTHER" id="PTHR33164">
    <property type="entry name" value="TRANSCRIPTIONAL REGULATOR, MARR FAMILY"/>
    <property type="match status" value="1"/>
</dbReference>
<dbReference type="InterPro" id="IPR039422">
    <property type="entry name" value="MarR/SlyA-like"/>
</dbReference>
<dbReference type="KEGG" id="ahm:TL08_14055"/>
<accession>A0AAC9HQM5</accession>
<dbReference type="GO" id="GO:0003700">
    <property type="term" value="F:DNA-binding transcription factor activity"/>
    <property type="evidence" value="ECO:0007669"/>
    <property type="project" value="InterPro"/>
</dbReference>
<dbReference type="PRINTS" id="PR00598">
    <property type="entry name" value="HTHMARR"/>
</dbReference>
<reference evidence="3" key="1">
    <citation type="submission" date="2016-03" db="EMBL/GenBank/DDBJ databases">
        <title>Complete genome sequence of the type strain Actinoalloteichus hymeniacidonis DSM 45092.</title>
        <authorList>
            <person name="Schaffert L."/>
            <person name="Albersmeier A."/>
            <person name="Winkler A."/>
            <person name="Kalinowski J."/>
            <person name="Zotchev S."/>
            <person name="Ruckert C."/>
        </authorList>
    </citation>
    <scope>NUCLEOTIDE SEQUENCE [LARGE SCALE GENOMIC DNA]</scope>
    <source>
        <strain evidence="3">HPA177(T) (DSM 45092(T))</strain>
    </source>
</reference>
<keyword evidence="3" id="KW-1185">Reference proteome</keyword>
<proteinExistence type="predicted"/>
<dbReference type="Pfam" id="PF01047">
    <property type="entry name" value="MarR"/>
    <property type="match status" value="1"/>
</dbReference>
<dbReference type="SMART" id="SM00347">
    <property type="entry name" value="HTH_MARR"/>
    <property type="match status" value="1"/>
</dbReference>
<dbReference type="GO" id="GO:0006950">
    <property type="term" value="P:response to stress"/>
    <property type="evidence" value="ECO:0007669"/>
    <property type="project" value="TreeGrafter"/>
</dbReference>
<dbReference type="PROSITE" id="PS50995">
    <property type="entry name" value="HTH_MARR_2"/>
    <property type="match status" value="1"/>
</dbReference>
<dbReference type="SUPFAM" id="SSF46785">
    <property type="entry name" value="Winged helix' DNA-binding domain"/>
    <property type="match status" value="1"/>
</dbReference>
<dbReference type="InterPro" id="IPR036390">
    <property type="entry name" value="WH_DNA-bd_sf"/>
</dbReference>
<dbReference type="EMBL" id="CP014859">
    <property type="protein sequence ID" value="AOS63625.1"/>
    <property type="molecule type" value="Genomic_DNA"/>
</dbReference>
<name>A0AAC9HQM5_9PSEU</name>
<feature type="domain" description="HTH marR-type" evidence="1">
    <location>
        <begin position="7"/>
        <end position="138"/>
    </location>
</feature>
<evidence type="ECO:0000313" key="3">
    <source>
        <dbReference type="Proteomes" id="UP000095210"/>
    </source>
</evidence>
<dbReference type="PANTHER" id="PTHR33164:SF43">
    <property type="entry name" value="HTH-TYPE TRANSCRIPTIONAL REPRESSOR YETL"/>
    <property type="match status" value="1"/>
</dbReference>